<proteinExistence type="predicted"/>
<keyword evidence="2" id="KW-1185">Reference proteome</keyword>
<sequence length="77" mass="8234">MTYSIIRTTMLFSMRVEVGTSASTAVSIISKFVPETSPVTCTGCDSLVCSKYKVPLMDSPCNTQTALTGMFAVILLS</sequence>
<name>A0ABD2ADL3_VESSQ</name>
<comment type="caution">
    <text evidence="1">The sequence shown here is derived from an EMBL/GenBank/DDBJ whole genome shotgun (WGS) entry which is preliminary data.</text>
</comment>
<dbReference type="EMBL" id="JAUDFV010000152">
    <property type="protein sequence ID" value="KAL2718712.1"/>
    <property type="molecule type" value="Genomic_DNA"/>
</dbReference>
<dbReference type="Proteomes" id="UP001607302">
    <property type="component" value="Unassembled WGS sequence"/>
</dbReference>
<evidence type="ECO:0008006" key="3">
    <source>
        <dbReference type="Google" id="ProtNLM"/>
    </source>
</evidence>
<evidence type="ECO:0000313" key="2">
    <source>
        <dbReference type="Proteomes" id="UP001607302"/>
    </source>
</evidence>
<evidence type="ECO:0000313" key="1">
    <source>
        <dbReference type="EMBL" id="KAL2718712.1"/>
    </source>
</evidence>
<protein>
    <recommendedName>
        <fullName evidence="3">Secreted protein</fullName>
    </recommendedName>
</protein>
<accession>A0ABD2ADL3</accession>
<organism evidence="1 2">
    <name type="scientific">Vespula squamosa</name>
    <name type="common">Southern yellow jacket</name>
    <name type="synonym">Wasp</name>
    <dbReference type="NCBI Taxonomy" id="30214"/>
    <lineage>
        <taxon>Eukaryota</taxon>
        <taxon>Metazoa</taxon>
        <taxon>Ecdysozoa</taxon>
        <taxon>Arthropoda</taxon>
        <taxon>Hexapoda</taxon>
        <taxon>Insecta</taxon>
        <taxon>Pterygota</taxon>
        <taxon>Neoptera</taxon>
        <taxon>Endopterygota</taxon>
        <taxon>Hymenoptera</taxon>
        <taxon>Apocrita</taxon>
        <taxon>Aculeata</taxon>
        <taxon>Vespoidea</taxon>
        <taxon>Vespidae</taxon>
        <taxon>Vespinae</taxon>
        <taxon>Vespula</taxon>
    </lineage>
</organism>
<dbReference type="AlphaFoldDB" id="A0ABD2ADL3"/>
<gene>
    <name evidence="1" type="ORF">V1478_012588</name>
</gene>
<reference evidence="1 2" key="1">
    <citation type="journal article" date="2024" name="Ann. Entomol. Soc. Am.">
        <title>Genomic analyses of the southern and eastern yellowjacket wasps (Hymenoptera: Vespidae) reveal evolutionary signatures of social life.</title>
        <authorList>
            <person name="Catto M.A."/>
            <person name="Caine P.B."/>
            <person name="Orr S.E."/>
            <person name="Hunt B.G."/>
            <person name="Goodisman M.A.D."/>
        </authorList>
    </citation>
    <scope>NUCLEOTIDE SEQUENCE [LARGE SCALE GENOMIC DNA]</scope>
    <source>
        <strain evidence="1">233</strain>
        <tissue evidence="1">Head and thorax</tissue>
    </source>
</reference>